<evidence type="ECO:0000313" key="7">
    <source>
        <dbReference type="Proteomes" id="UP000310685"/>
    </source>
</evidence>
<gene>
    <name evidence="6" type="ORF">E3Q22_02394</name>
</gene>
<dbReference type="InterPro" id="IPR050611">
    <property type="entry name" value="ABCF"/>
</dbReference>
<dbReference type="SMART" id="SM00382">
    <property type="entry name" value="AAA"/>
    <property type="match status" value="2"/>
</dbReference>
<name>A0A4T0M7V3_9BASI</name>
<dbReference type="GO" id="GO:0005524">
    <property type="term" value="F:ATP binding"/>
    <property type="evidence" value="ECO:0007669"/>
    <property type="project" value="UniProtKB-KW"/>
</dbReference>
<feature type="compositionally biased region" description="Basic and acidic residues" evidence="4">
    <location>
        <begin position="395"/>
        <end position="406"/>
    </location>
</feature>
<evidence type="ECO:0000256" key="4">
    <source>
        <dbReference type="SAM" id="MobiDB-lite"/>
    </source>
</evidence>
<dbReference type="InterPro" id="IPR003439">
    <property type="entry name" value="ABC_transporter-like_ATP-bd"/>
</dbReference>
<dbReference type="SUPFAM" id="SSF52540">
    <property type="entry name" value="P-loop containing nucleoside triphosphate hydrolases"/>
    <property type="match status" value="2"/>
</dbReference>
<keyword evidence="3" id="KW-0067">ATP-binding</keyword>
<evidence type="ECO:0000256" key="3">
    <source>
        <dbReference type="ARBA" id="ARBA00022840"/>
    </source>
</evidence>
<keyword evidence="1" id="KW-0677">Repeat</keyword>
<reference evidence="6 7" key="1">
    <citation type="submission" date="2019-03" db="EMBL/GenBank/DDBJ databases">
        <title>Sequencing 25 genomes of Wallemia mellicola.</title>
        <authorList>
            <person name="Gostincar C."/>
        </authorList>
    </citation>
    <scope>NUCLEOTIDE SEQUENCE [LARGE SCALE GENOMIC DNA]</scope>
    <source>
        <strain evidence="6 7">EXF-6152</strain>
    </source>
</reference>
<dbReference type="FunFam" id="3.40.50.300:FF:000011">
    <property type="entry name" value="Putative ABC transporter ATP-binding component"/>
    <property type="match status" value="1"/>
</dbReference>
<comment type="caution">
    <text evidence="6">The sequence shown here is derived from an EMBL/GenBank/DDBJ whole genome shotgun (WGS) entry which is preliminary data.</text>
</comment>
<dbReference type="AlphaFoldDB" id="A0A4T0M7V3"/>
<feature type="region of interest" description="Disordered" evidence="4">
    <location>
        <begin position="383"/>
        <end position="408"/>
    </location>
</feature>
<dbReference type="InterPro" id="IPR017871">
    <property type="entry name" value="ABC_transporter-like_CS"/>
</dbReference>
<evidence type="ECO:0000256" key="2">
    <source>
        <dbReference type="ARBA" id="ARBA00022741"/>
    </source>
</evidence>
<sequence length="694" mass="77239">MTSLSNILRSNTEPDTADLMRKKNIKAANKGSSNQVVATSQTSRFHSETLETLSNDVDIKGVNITVGDHDLLIDAELRLFDGVKYGLCGQNGVGKSTLLKCLGDKSLIGFPRNINALYVEQLEGSDTSVSALETVVNADRKSHMLRLRFKELHDVLENGDSKQIALILRQHDFQDRRCEEEEAISKATKRSGARGAKARKDLKKMEVLVQEAEEKLNIRSITEHDEIQAINKAQTSLSTTREDLEIRDADSLEGRARSILNGLGFTKDMQDGSIDQLSGGWRIRVALASALLIKPDILLLDEPTNHLDLPAILWLQSYLKSIDSTIVVISHDRAFLNAVTEETIVYKNHCLSYYKGNYDTYRQFLDEKQEHLKHKVEILEKQKSATEKSVNSEMTRARKSGDDKKMAAVASKQRKLKDTVKMDVNEKGHRFKLNRDRPGWNDSTRPDIVLETLEIPPKWSFDDPVPLRSSGDIVSLERVSFRYSKLTPTILSDVTLQITQNSRLGVIGANGQGKSTLLKLIIDELSSTVGSIVKHRQAVIKQFSQHNVDELLVSGSDESPISFLMQESAGLTEQDVRAELGKFGVKGSKAMTPLVCLSGGELSRVAFAKMLIGVTPHLLVLDEPTNHLDFLTIEALIQCIKKFNGAVVIASHDQSFVNETCKDVIMVDSGRVKVIESVADFVKMINRSHKVSAR</sequence>
<dbReference type="InterPro" id="IPR003593">
    <property type="entry name" value="AAA+_ATPase"/>
</dbReference>
<feature type="domain" description="ABC transporter" evidence="5">
    <location>
        <begin position="57"/>
        <end position="373"/>
    </location>
</feature>
<dbReference type="PROSITE" id="PS00211">
    <property type="entry name" value="ABC_TRANSPORTER_1"/>
    <property type="match status" value="1"/>
</dbReference>
<dbReference type="Pfam" id="PF00005">
    <property type="entry name" value="ABC_tran"/>
    <property type="match status" value="2"/>
</dbReference>
<dbReference type="InterPro" id="IPR027417">
    <property type="entry name" value="P-loop_NTPase"/>
</dbReference>
<organism evidence="6 7">
    <name type="scientific">Wallemia mellicola</name>
    <dbReference type="NCBI Taxonomy" id="1708541"/>
    <lineage>
        <taxon>Eukaryota</taxon>
        <taxon>Fungi</taxon>
        <taxon>Dikarya</taxon>
        <taxon>Basidiomycota</taxon>
        <taxon>Wallemiomycotina</taxon>
        <taxon>Wallemiomycetes</taxon>
        <taxon>Wallemiales</taxon>
        <taxon>Wallemiaceae</taxon>
        <taxon>Wallemia</taxon>
    </lineage>
</organism>
<dbReference type="CDD" id="cd03221">
    <property type="entry name" value="ABCF_EF-3"/>
    <property type="match status" value="2"/>
</dbReference>
<dbReference type="PANTHER" id="PTHR19211:SF129">
    <property type="entry name" value="ABC TRANSPORTER ATP-BINDING PROTEIN"/>
    <property type="match status" value="1"/>
</dbReference>
<feature type="domain" description="ABC transporter" evidence="5">
    <location>
        <begin position="474"/>
        <end position="694"/>
    </location>
</feature>
<proteinExistence type="predicted"/>
<evidence type="ECO:0000313" key="6">
    <source>
        <dbReference type="EMBL" id="TIB78904.1"/>
    </source>
</evidence>
<dbReference type="PANTHER" id="PTHR19211">
    <property type="entry name" value="ATP-BINDING TRANSPORT PROTEIN-RELATED"/>
    <property type="match status" value="1"/>
</dbReference>
<dbReference type="Gene3D" id="3.40.50.300">
    <property type="entry name" value="P-loop containing nucleotide triphosphate hydrolases"/>
    <property type="match status" value="2"/>
</dbReference>
<keyword evidence="6" id="KW-0378">Hydrolase</keyword>
<dbReference type="GO" id="GO:0016887">
    <property type="term" value="F:ATP hydrolysis activity"/>
    <property type="evidence" value="ECO:0007669"/>
    <property type="project" value="InterPro"/>
</dbReference>
<dbReference type="EMBL" id="SPRC01000023">
    <property type="protein sequence ID" value="TIB78904.1"/>
    <property type="molecule type" value="Genomic_DNA"/>
</dbReference>
<accession>A0A4T0M7V3</accession>
<dbReference type="PROSITE" id="PS50893">
    <property type="entry name" value="ABC_TRANSPORTER_2"/>
    <property type="match status" value="2"/>
</dbReference>
<protein>
    <submittedName>
        <fullName evidence="6">P-loop containing nucleoside triphosphate hydrolase protein</fullName>
    </submittedName>
</protein>
<evidence type="ECO:0000259" key="5">
    <source>
        <dbReference type="PROSITE" id="PS50893"/>
    </source>
</evidence>
<evidence type="ECO:0000256" key="1">
    <source>
        <dbReference type="ARBA" id="ARBA00022737"/>
    </source>
</evidence>
<keyword evidence="2" id="KW-0547">Nucleotide-binding</keyword>
<dbReference type="Proteomes" id="UP000310685">
    <property type="component" value="Unassembled WGS sequence"/>
</dbReference>